<comment type="caution">
    <text evidence="1">The sequence shown here is derived from an EMBL/GenBank/DDBJ whole genome shotgun (WGS) entry which is preliminary data.</text>
</comment>
<gene>
    <name evidence="1" type="ORF">C900_03988</name>
</gene>
<dbReference type="EMBL" id="AMZN01000055">
    <property type="protein sequence ID" value="ELR70303.1"/>
    <property type="molecule type" value="Genomic_DNA"/>
</dbReference>
<name>L8JQ42_9BACT</name>
<accession>L8JQ42</accession>
<dbReference type="Proteomes" id="UP000011135">
    <property type="component" value="Unassembled WGS sequence"/>
</dbReference>
<protein>
    <submittedName>
        <fullName evidence="1">Uncharacterized protein</fullName>
    </submittedName>
</protein>
<evidence type="ECO:0000313" key="1">
    <source>
        <dbReference type="EMBL" id="ELR70303.1"/>
    </source>
</evidence>
<reference evidence="1 2" key="1">
    <citation type="submission" date="2012-12" db="EMBL/GenBank/DDBJ databases">
        <title>Genome assembly of Fulvivirga imtechensis AK7.</title>
        <authorList>
            <person name="Nupur N."/>
            <person name="Khatri I."/>
            <person name="Kumar R."/>
            <person name="Subramanian S."/>
            <person name="Pinnaka A."/>
        </authorList>
    </citation>
    <scope>NUCLEOTIDE SEQUENCE [LARGE SCALE GENOMIC DNA]</scope>
    <source>
        <strain evidence="1 2">AK7</strain>
    </source>
</reference>
<sequence length="46" mass="5009">MNYQLAKNSSVNLKKEDLIQKLVQKNKKNGPYPCEGGGGICGVPVF</sequence>
<evidence type="ECO:0000313" key="2">
    <source>
        <dbReference type="Proteomes" id="UP000011135"/>
    </source>
</evidence>
<dbReference type="AlphaFoldDB" id="L8JQ42"/>
<keyword evidence="2" id="KW-1185">Reference proteome</keyword>
<proteinExistence type="predicted"/>
<dbReference type="STRING" id="1237149.C900_03988"/>
<organism evidence="1 2">
    <name type="scientific">Fulvivirga imtechensis AK7</name>
    <dbReference type="NCBI Taxonomy" id="1237149"/>
    <lineage>
        <taxon>Bacteria</taxon>
        <taxon>Pseudomonadati</taxon>
        <taxon>Bacteroidota</taxon>
        <taxon>Cytophagia</taxon>
        <taxon>Cytophagales</taxon>
        <taxon>Fulvivirgaceae</taxon>
        <taxon>Fulvivirga</taxon>
    </lineage>
</organism>